<evidence type="ECO:0000313" key="3">
    <source>
        <dbReference type="Proteomes" id="UP000784294"/>
    </source>
</evidence>
<keyword evidence="3" id="KW-1185">Reference proteome</keyword>
<organism evidence="2 3">
    <name type="scientific">Protopolystoma xenopodis</name>
    <dbReference type="NCBI Taxonomy" id="117903"/>
    <lineage>
        <taxon>Eukaryota</taxon>
        <taxon>Metazoa</taxon>
        <taxon>Spiralia</taxon>
        <taxon>Lophotrochozoa</taxon>
        <taxon>Platyhelminthes</taxon>
        <taxon>Monogenea</taxon>
        <taxon>Polyopisthocotylea</taxon>
        <taxon>Polystomatidea</taxon>
        <taxon>Polystomatidae</taxon>
        <taxon>Protopolystoma</taxon>
    </lineage>
</organism>
<comment type="caution">
    <text evidence="2">The sequence shown here is derived from an EMBL/GenBank/DDBJ whole genome shotgun (WGS) entry which is preliminary data.</text>
</comment>
<gene>
    <name evidence="2" type="ORF">PXEA_LOCUS7506</name>
</gene>
<sequence>MNRHIGLQRHSLLEDPASSGFCPAGLNSNGNSRRMNPLRLDSSPYPAIPYHALASYVATYHADDDAGYQAEFEVLFCT</sequence>
<protein>
    <submittedName>
        <fullName evidence="2">Uncharacterized protein</fullName>
    </submittedName>
</protein>
<dbReference type="OrthoDB" id="6272615at2759"/>
<reference evidence="2" key="1">
    <citation type="submission" date="2018-11" db="EMBL/GenBank/DDBJ databases">
        <authorList>
            <consortium name="Pathogen Informatics"/>
        </authorList>
    </citation>
    <scope>NUCLEOTIDE SEQUENCE</scope>
</reference>
<accession>A0A3S4ZWZ7</accession>
<evidence type="ECO:0000256" key="1">
    <source>
        <dbReference type="SAM" id="MobiDB-lite"/>
    </source>
</evidence>
<evidence type="ECO:0000313" key="2">
    <source>
        <dbReference type="EMBL" id="VEL14066.1"/>
    </source>
</evidence>
<dbReference type="Proteomes" id="UP000784294">
    <property type="component" value="Unassembled WGS sequence"/>
</dbReference>
<name>A0A3S4ZWZ7_9PLAT</name>
<feature type="region of interest" description="Disordered" evidence="1">
    <location>
        <begin position="1"/>
        <end position="38"/>
    </location>
</feature>
<dbReference type="AlphaFoldDB" id="A0A3S4ZWZ7"/>
<proteinExistence type="predicted"/>
<dbReference type="EMBL" id="CAAALY010019891">
    <property type="protein sequence ID" value="VEL14066.1"/>
    <property type="molecule type" value="Genomic_DNA"/>
</dbReference>